<name>A0A6J5LGJ1_9CAUD</name>
<reference evidence="1" key="1">
    <citation type="submission" date="2020-04" db="EMBL/GenBank/DDBJ databases">
        <authorList>
            <person name="Chiriac C."/>
            <person name="Salcher M."/>
            <person name="Ghai R."/>
            <person name="Kavagutti S V."/>
        </authorList>
    </citation>
    <scope>NUCLEOTIDE SEQUENCE</scope>
</reference>
<gene>
    <name evidence="1" type="ORF">UFOVP257_426</name>
</gene>
<organism evidence="1">
    <name type="scientific">uncultured Caudovirales phage</name>
    <dbReference type="NCBI Taxonomy" id="2100421"/>
    <lineage>
        <taxon>Viruses</taxon>
        <taxon>Duplodnaviria</taxon>
        <taxon>Heunggongvirae</taxon>
        <taxon>Uroviricota</taxon>
        <taxon>Caudoviricetes</taxon>
        <taxon>Peduoviridae</taxon>
        <taxon>Maltschvirus</taxon>
        <taxon>Maltschvirus maltsch</taxon>
    </lineage>
</organism>
<sequence>MKDIYKQNWHVLNVDVSKALRDTFNPTEYYQNSEFKDKPVGLWAIHDKDLQTIFSDEWLAYMESIDLKVGSCLIFYREPHFVYPEIHVDVYKTDNEPAIYALNWTLEEEDDSEMVWYDIPIETGALDTHLIPTPYKWWPMSGNYPEVERRSVGNKMTIVNIGLPHNVIVNEKPRWCFSVRMYRRSKPITDWKSAVDYFKPFIVE</sequence>
<accession>A0A6J5LGJ1</accession>
<evidence type="ECO:0000313" key="1">
    <source>
        <dbReference type="EMBL" id="CAB4133704.1"/>
    </source>
</evidence>
<proteinExistence type="predicted"/>
<dbReference type="EMBL" id="LR796274">
    <property type="protein sequence ID" value="CAB4133704.1"/>
    <property type="molecule type" value="Genomic_DNA"/>
</dbReference>
<protein>
    <submittedName>
        <fullName evidence="1">Uncharacterized protein</fullName>
    </submittedName>
</protein>